<keyword evidence="2" id="KW-0489">Methyltransferase</keyword>
<evidence type="ECO:0000259" key="1">
    <source>
        <dbReference type="Pfam" id="PF08241"/>
    </source>
</evidence>
<dbReference type="GO" id="GO:0008757">
    <property type="term" value="F:S-adenosylmethionine-dependent methyltransferase activity"/>
    <property type="evidence" value="ECO:0007669"/>
    <property type="project" value="InterPro"/>
</dbReference>
<name>A0A2T6BNS3_9RHOB</name>
<proteinExistence type="predicted"/>
<comment type="caution">
    <text evidence="2">The sequence shown here is derived from an EMBL/GenBank/DDBJ whole genome shotgun (WGS) entry which is preliminary data.</text>
</comment>
<dbReference type="GO" id="GO:0032259">
    <property type="term" value="P:methylation"/>
    <property type="evidence" value="ECO:0007669"/>
    <property type="project" value="UniProtKB-KW"/>
</dbReference>
<organism evidence="2 3">
    <name type="scientific">Litoreibacter ponti</name>
    <dbReference type="NCBI Taxonomy" id="1510457"/>
    <lineage>
        <taxon>Bacteria</taxon>
        <taxon>Pseudomonadati</taxon>
        <taxon>Pseudomonadota</taxon>
        <taxon>Alphaproteobacteria</taxon>
        <taxon>Rhodobacterales</taxon>
        <taxon>Roseobacteraceae</taxon>
        <taxon>Litoreibacter</taxon>
    </lineage>
</organism>
<dbReference type="Gene3D" id="3.40.50.150">
    <property type="entry name" value="Vaccinia Virus protein VP39"/>
    <property type="match status" value="1"/>
</dbReference>
<dbReference type="InterPro" id="IPR013216">
    <property type="entry name" value="Methyltransf_11"/>
</dbReference>
<dbReference type="Pfam" id="PF08241">
    <property type="entry name" value="Methyltransf_11"/>
    <property type="match status" value="1"/>
</dbReference>
<dbReference type="InterPro" id="IPR029063">
    <property type="entry name" value="SAM-dependent_MTases_sf"/>
</dbReference>
<dbReference type="EMBL" id="QBKS01000001">
    <property type="protein sequence ID" value="PTX57730.1"/>
    <property type="molecule type" value="Genomic_DNA"/>
</dbReference>
<dbReference type="PANTHER" id="PTHR43861">
    <property type="entry name" value="TRANS-ACONITATE 2-METHYLTRANSFERASE-RELATED"/>
    <property type="match status" value="1"/>
</dbReference>
<reference evidence="2 3" key="1">
    <citation type="submission" date="2018-04" db="EMBL/GenBank/DDBJ databases">
        <title>Genomic Encyclopedia of Archaeal and Bacterial Type Strains, Phase II (KMG-II): from individual species to whole genera.</title>
        <authorList>
            <person name="Goeker M."/>
        </authorList>
    </citation>
    <scope>NUCLEOTIDE SEQUENCE [LARGE SCALE GENOMIC DNA]</scope>
    <source>
        <strain evidence="2 3">DSM 100977</strain>
    </source>
</reference>
<dbReference type="Proteomes" id="UP000243978">
    <property type="component" value="Unassembled WGS sequence"/>
</dbReference>
<evidence type="ECO:0000313" key="3">
    <source>
        <dbReference type="Proteomes" id="UP000243978"/>
    </source>
</evidence>
<dbReference type="RefSeq" id="WP_158269972.1">
    <property type="nucleotide sequence ID" value="NZ_QBKS01000001.1"/>
</dbReference>
<dbReference type="SUPFAM" id="SSF53335">
    <property type="entry name" value="S-adenosyl-L-methionine-dependent methyltransferases"/>
    <property type="match status" value="1"/>
</dbReference>
<dbReference type="AlphaFoldDB" id="A0A2T6BNS3"/>
<evidence type="ECO:0000313" key="2">
    <source>
        <dbReference type="EMBL" id="PTX57730.1"/>
    </source>
</evidence>
<dbReference type="CDD" id="cd02440">
    <property type="entry name" value="AdoMet_MTases"/>
    <property type="match status" value="1"/>
</dbReference>
<protein>
    <submittedName>
        <fullName evidence="2">Methyltransferase family protein</fullName>
    </submittedName>
</protein>
<keyword evidence="2" id="KW-0808">Transferase</keyword>
<feature type="domain" description="Methyltransferase type 11" evidence="1">
    <location>
        <begin position="52"/>
        <end position="147"/>
    </location>
</feature>
<dbReference type="PANTHER" id="PTHR43861:SF6">
    <property type="entry name" value="METHYLTRANSFERASE TYPE 11"/>
    <property type="match status" value="1"/>
</dbReference>
<dbReference type="OrthoDB" id="9765084at2"/>
<sequence>MVDIKKVSLAPPREKIEFTGERCTPWITTGLLSEHLHRYLSVLELVEGKTVLDIACGEGYGAALMRNAGASSVLGIDIDQEIIVRANRIYGREELSFACGDIREDLNIPSKKFDVITCFETIEHIDAQDAFMAELARVLAPGGTLIISTPDAKRPGAENENNPFHEKELSIEEFQDLVGRHFAYSEMNYQRFVCGSVMSGPDGAITPNQSFWERNGFLAYENTRGLQHQKFAIISASDRPVSALSTGLLHDGHILASLRTALRAATE</sequence>
<keyword evidence="3" id="KW-1185">Reference proteome</keyword>
<accession>A0A2T6BNS3</accession>
<gene>
    <name evidence="2" type="ORF">C8N43_2401</name>
</gene>